<reference evidence="1" key="1">
    <citation type="submission" date="2020-11" db="EMBL/GenBank/DDBJ databases">
        <authorList>
            <consortium name="DOE Joint Genome Institute"/>
            <person name="Ahrendt S."/>
            <person name="Riley R."/>
            <person name="Andreopoulos W."/>
            <person name="Labutti K."/>
            <person name="Pangilinan J."/>
            <person name="Ruiz-Duenas F.J."/>
            <person name="Barrasa J.M."/>
            <person name="Sanchez-Garcia M."/>
            <person name="Camarero S."/>
            <person name="Miyauchi S."/>
            <person name="Serrano A."/>
            <person name="Linde D."/>
            <person name="Babiker R."/>
            <person name="Drula E."/>
            <person name="Ayuso-Fernandez I."/>
            <person name="Pacheco R."/>
            <person name="Padilla G."/>
            <person name="Ferreira P."/>
            <person name="Barriuso J."/>
            <person name="Kellner H."/>
            <person name="Castanera R."/>
            <person name="Alfaro M."/>
            <person name="Ramirez L."/>
            <person name="Pisabarro A.G."/>
            <person name="Kuo A."/>
            <person name="Tritt A."/>
            <person name="Lipzen A."/>
            <person name="He G."/>
            <person name="Yan M."/>
            <person name="Ng V."/>
            <person name="Cullen D."/>
            <person name="Martin F."/>
            <person name="Rosso M.-N."/>
            <person name="Henrissat B."/>
            <person name="Hibbett D."/>
            <person name="Martinez A.T."/>
            <person name="Grigoriev I.V."/>
        </authorList>
    </citation>
    <scope>NUCLEOTIDE SEQUENCE</scope>
    <source>
        <strain evidence="1">AH 40177</strain>
    </source>
</reference>
<organism evidence="1 2">
    <name type="scientific">Rhodocollybia butyracea</name>
    <dbReference type="NCBI Taxonomy" id="206335"/>
    <lineage>
        <taxon>Eukaryota</taxon>
        <taxon>Fungi</taxon>
        <taxon>Dikarya</taxon>
        <taxon>Basidiomycota</taxon>
        <taxon>Agaricomycotina</taxon>
        <taxon>Agaricomycetes</taxon>
        <taxon>Agaricomycetidae</taxon>
        <taxon>Agaricales</taxon>
        <taxon>Marasmiineae</taxon>
        <taxon>Omphalotaceae</taxon>
        <taxon>Rhodocollybia</taxon>
    </lineage>
</organism>
<gene>
    <name evidence="1" type="ORF">BDP27DRAFT_1372685</name>
</gene>
<evidence type="ECO:0000313" key="1">
    <source>
        <dbReference type="EMBL" id="KAF9058385.1"/>
    </source>
</evidence>
<proteinExistence type="predicted"/>
<evidence type="ECO:0000313" key="2">
    <source>
        <dbReference type="Proteomes" id="UP000772434"/>
    </source>
</evidence>
<name>A0A9P5P9T1_9AGAR</name>
<accession>A0A9P5P9T1</accession>
<sequence>MPHPTPLGMSTSTRCCDVECSVIKKADKGRVKIILFGPGIRYSWTISCAKESFSSSSLFPHLPQGYLKAQFQQGATYQLSMVVDGGDGAACSIMVLLYSELPLRQLTYIKSPLYTITTTDMRYKDRKSIVLVSMTGPYATEIWMFEWTVGKDRKPRVYIVQNLDLKPPQV</sequence>
<dbReference type="AlphaFoldDB" id="A0A9P5P9T1"/>
<comment type="caution">
    <text evidence="1">The sequence shown here is derived from an EMBL/GenBank/DDBJ whole genome shotgun (WGS) entry which is preliminary data.</text>
</comment>
<dbReference type="Proteomes" id="UP000772434">
    <property type="component" value="Unassembled WGS sequence"/>
</dbReference>
<protein>
    <submittedName>
        <fullName evidence="1">Uncharacterized protein</fullName>
    </submittedName>
</protein>
<dbReference type="EMBL" id="JADNRY010000388">
    <property type="protein sequence ID" value="KAF9058385.1"/>
    <property type="molecule type" value="Genomic_DNA"/>
</dbReference>
<keyword evidence="2" id="KW-1185">Reference proteome</keyword>